<dbReference type="Proteomes" id="UP000887222">
    <property type="component" value="Unassembled WGS sequence"/>
</dbReference>
<dbReference type="EMBL" id="BPMK01000025">
    <property type="protein sequence ID" value="GIZ54049.1"/>
    <property type="molecule type" value="Genomic_DNA"/>
</dbReference>
<keyword evidence="1" id="KW-1133">Transmembrane helix</keyword>
<reference evidence="2 3" key="1">
    <citation type="journal article" date="2022" name="Int. J. Syst. Evol. Microbiol.">
        <title>Noviherbaspirillum aridicola sp. nov., isolated from an arid soil in Pakistan.</title>
        <authorList>
            <person name="Khan I.U."/>
            <person name="Saqib M."/>
            <person name="Amin A."/>
            <person name="Hussain F."/>
            <person name="Li L."/>
            <person name="Liu Y.H."/>
            <person name="Fang B.Z."/>
            <person name="Ahmed I."/>
            <person name="Li W.J."/>
        </authorList>
    </citation>
    <scope>NUCLEOTIDE SEQUENCE [LARGE SCALE GENOMIC DNA]</scope>
    <source>
        <strain evidence="2 3">NCCP-691</strain>
    </source>
</reference>
<protein>
    <submittedName>
        <fullName evidence="2">Uncharacterized protein</fullName>
    </submittedName>
</protein>
<sequence>MPRRRKIPNRYRCLRPLSWSALALIVAVAYHVMVGASCDLFTSLTKSACQVQEMPWPMSVALWVLGVGGLVGFAYRAYRDFYKGDYWLDHPHF</sequence>
<gene>
    <name evidence="2" type="ORF">NCCP691_40630</name>
</gene>
<feature type="transmembrane region" description="Helical" evidence="1">
    <location>
        <begin position="60"/>
        <end position="78"/>
    </location>
</feature>
<keyword evidence="3" id="KW-1185">Reference proteome</keyword>
<keyword evidence="1" id="KW-0812">Transmembrane</keyword>
<evidence type="ECO:0000256" key="1">
    <source>
        <dbReference type="SAM" id="Phobius"/>
    </source>
</evidence>
<organism evidence="2 3">
    <name type="scientific">Noviherbaspirillum aridicola</name>
    <dbReference type="NCBI Taxonomy" id="2849687"/>
    <lineage>
        <taxon>Bacteria</taxon>
        <taxon>Pseudomonadati</taxon>
        <taxon>Pseudomonadota</taxon>
        <taxon>Betaproteobacteria</taxon>
        <taxon>Burkholderiales</taxon>
        <taxon>Oxalobacteraceae</taxon>
        <taxon>Noviherbaspirillum</taxon>
    </lineage>
</organism>
<comment type="caution">
    <text evidence="2">The sequence shown here is derived from an EMBL/GenBank/DDBJ whole genome shotgun (WGS) entry which is preliminary data.</text>
</comment>
<accession>A0ABQ4QBK1</accession>
<evidence type="ECO:0000313" key="2">
    <source>
        <dbReference type="EMBL" id="GIZ54049.1"/>
    </source>
</evidence>
<proteinExistence type="predicted"/>
<keyword evidence="1" id="KW-0472">Membrane</keyword>
<name>A0ABQ4QBK1_9BURK</name>
<evidence type="ECO:0000313" key="3">
    <source>
        <dbReference type="Proteomes" id="UP000887222"/>
    </source>
</evidence>